<protein>
    <submittedName>
        <fullName evidence="1">Uncharacterized protein</fullName>
    </submittedName>
</protein>
<reference evidence="1 2" key="1">
    <citation type="submission" date="2024-08" db="EMBL/GenBank/DDBJ databases">
        <title>Gnathostoma spinigerum genome.</title>
        <authorList>
            <person name="Gonzalez-Bertolin B."/>
            <person name="Monzon S."/>
            <person name="Zaballos A."/>
            <person name="Jimenez P."/>
            <person name="Dekumyoy P."/>
            <person name="Varona S."/>
            <person name="Cuesta I."/>
            <person name="Sumanam S."/>
            <person name="Adisakwattana P."/>
            <person name="Gasser R.B."/>
            <person name="Hernandez-Gonzalez A."/>
            <person name="Young N.D."/>
            <person name="Perteguer M.J."/>
        </authorList>
    </citation>
    <scope>NUCLEOTIDE SEQUENCE [LARGE SCALE GENOMIC DNA]</scope>
    <source>
        <strain evidence="1">AL3</strain>
        <tissue evidence="1">Liver</tissue>
    </source>
</reference>
<accession>A0ABD6EK68</accession>
<organism evidence="1 2">
    <name type="scientific">Gnathostoma spinigerum</name>
    <dbReference type="NCBI Taxonomy" id="75299"/>
    <lineage>
        <taxon>Eukaryota</taxon>
        <taxon>Metazoa</taxon>
        <taxon>Ecdysozoa</taxon>
        <taxon>Nematoda</taxon>
        <taxon>Chromadorea</taxon>
        <taxon>Rhabditida</taxon>
        <taxon>Spirurina</taxon>
        <taxon>Gnathostomatomorpha</taxon>
        <taxon>Gnathostomatoidea</taxon>
        <taxon>Gnathostomatidae</taxon>
        <taxon>Gnathostoma</taxon>
    </lineage>
</organism>
<gene>
    <name evidence="1" type="ORF">AB6A40_007078</name>
</gene>
<proteinExistence type="predicted"/>
<dbReference type="AlphaFoldDB" id="A0ABD6EK68"/>
<sequence>MDEKVDRLVKTINDMRTEYSQVISCLSKKIESLEQTIVDLKAFLSKEPISNTQQRSYASVVNSEPMSTSSKVLIYRKAMQEEATAAIREKKIVITRVPRNDLEETTAAADKSLVESLCSYAQVNCENVQVFRKNQVVHVEMTNKGDAVKLLKVFPKFRKISKITGIEKTAARPDYTESELEVYRKLWAECFKRNDSLGLMKWIVVGLKIVELSKPKIWQVRERSDKISVKEERNITLRRKKSNVI</sequence>
<comment type="caution">
    <text evidence="1">The sequence shown here is derived from an EMBL/GenBank/DDBJ whole genome shotgun (WGS) entry which is preliminary data.</text>
</comment>
<evidence type="ECO:0000313" key="2">
    <source>
        <dbReference type="Proteomes" id="UP001608902"/>
    </source>
</evidence>
<evidence type="ECO:0000313" key="1">
    <source>
        <dbReference type="EMBL" id="MFH4980369.1"/>
    </source>
</evidence>
<dbReference type="Proteomes" id="UP001608902">
    <property type="component" value="Unassembled WGS sequence"/>
</dbReference>
<name>A0ABD6EK68_9BILA</name>
<dbReference type="EMBL" id="JBGFUD010005457">
    <property type="protein sequence ID" value="MFH4980369.1"/>
    <property type="molecule type" value="Genomic_DNA"/>
</dbReference>
<keyword evidence="2" id="KW-1185">Reference proteome</keyword>